<keyword evidence="1" id="KW-0472">Membrane</keyword>
<keyword evidence="1" id="KW-1133">Transmembrane helix</keyword>
<feature type="transmembrane region" description="Helical" evidence="1">
    <location>
        <begin position="123"/>
        <end position="142"/>
    </location>
</feature>
<gene>
    <name evidence="2" type="ORF">CAQU_03325</name>
</gene>
<evidence type="ECO:0000313" key="3">
    <source>
        <dbReference type="Proteomes" id="UP000185478"/>
    </source>
</evidence>
<organism evidence="2 3">
    <name type="scientific">Corynebacterium aquilae DSM 44791</name>
    <dbReference type="NCBI Taxonomy" id="1431546"/>
    <lineage>
        <taxon>Bacteria</taxon>
        <taxon>Bacillati</taxon>
        <taxon>Actinomycetota</taxon>
        <taxon>Actinomycetes</taxon>
        <taxon>Mycobacteriales</taxon>
        <taxon>Corynebacteriaceae</taxon>
        <taxon>Corynebacterium</taxon>
    </lineage>
</organism>
<evidence type="ECO:0000313" key="2">
    <source>
        <dbReference type="EMBL" id="APT84258.1"/>
    </source>
</evidence>
<feature type="transmembrane region" description="Helical" evidence="1">
    <location>
        <begin position="12"/>
        <end position="36"/>
    </location>
</feature>
<keyword evidence="1" id="KW-0812">Transmembrane</keyword>
<dbReference type="EMBL" id="CP009245">
    <property type="protein sequence ID" value="APT84258.1"/>
    <property type="molecule type" value="Genomic_DNA"/>
</dbReference>
<reference evidence="2 3" key="1">
    <citation type="submission" date="2014-08" db="EMBL/GenBank/DDBJ databases">
        <title>Complete genome sequence of Corynebacterium aquilae S-613T(T) (=DSM 44791(T)), isolated from the choana of a healthy golden eagle.</title>
        <authorList>
            <person name="Ruckert C."/>
            <person name="Albersmeier A."/>
            <person name="Winkler A."/>
            <person name="Kalinowski J."/>
        </authorList>
    </citation>
    <scope>NUCLEOTIDE SEQUENCE [LARGE SCALE GENOMIC DNA]</scope>
    <source>
        <strain evidence="2 3">S-613</strain>
    </source>
</reference>
<keyword evidence="3" id="KW-1185">Reference proteome</keyword>
<name>A0A1L7CEL7_9CORY</name>
<protein>
    <submittedName>
        <fullName evidence="2">Uncharacterized protein</fullName>
    </submittedName>
</protein>
<feature type="transmembrane region" description="Helical" evidence="1">
    <location>
        <begin position="149"/>
        <end position="169"/>
    </location>
</feature>
<dbReference type="KEGG" id="caqu:CAQU_03325"/>
<dbReference type="Proteomes" id="UP000185478">
    <property type="component" value="Chromosome"/>
</dbReference>
<feature type="transmembrane region" description="Helical" evidence="1">
    <location>
        <begin position="77"/>
        <end position="103"/>
    </location>
</feature>
<evidence type="ECO:0000256" key="1">
    <source>
        <dbReference type="SAM" id="Phobius"/>
    </source>
</evidence>
<dbReference type="AlphaFoldDB" id="A0A1L7CEL7"/>
<accession>A0A1L7CEL7</accession>
<feature type="transmembrane region" description="Helical" evidence="1">
    <location>
        <begin position="181"/>
        <end position="202"/>
    </location>
</feature>
<proteinExistence type="predicted"/>
<sequence>MMRAVIPAPWRVIVALLVSGTLVMGVLDGVSFGVPGVDDEVYFTIAEWWMYAATIAAIGVCVPRLRAVDLGCRRARLATFVQGLVTALMALACAGMGAAVVNMRRTVRSASYIEIVIPPGSEYVVVATLTAAGLALGLVTLFGATVGTALSLVAVVAIALVNLVVPEGFPLPIPPQPFQGTWWQPVSVVESLVIFLLGLSLWGKFGGALARGETSG</sequence>
<feature type="transmembrane region" description="Helical" evidence="1">
    <location>
        <begin position="48"/>
        <end position="65"/>
    </location>
</feature>